<feature type="domain" description="Ketopantoate reductase C-terminal" evidence="2">
    <location>
        <begin position="198"/>
        <end position="319"/>
    </location>
</feature>
<dbReference type="InterPro" id="IPR013332">
    <property type="entry name" value="KPR_N"/>
</dbReference>
<dbReference type="Pfam" id="PF02558">
    <property type="entry name" value="ApbA"/>
    <property type="match status" value="1"/>
</dbReference>
<accession>A0ABP9BN36</accession>
<dbReference type="EMBL" id="BAABHO010000029">
    <property type="protein sequence ID" value="GAA4796609.1"/>
    <property type="molecule type" value="Genomic_DNA"/>
</dbReference>
<reference evidence="4" key="1">
    <citation type="journal article" date="2019" name="Int. J. Syst. Evol. Microbiol.">
        <title>The Global Catalogue of Microorganisms (GCM) 10K type strain sequencing project: providing services to taxonomists for standard genome sequencing and annotation.</title>
        <authorList>
            <consortium name="The Broad Institute Genomics Platform"/>
            <consortium name="The Broad Institute Genome Sequencing Center for Infectious Disease"/>
            <person name="Wu L."/>
            <person name="Ma J."/>
        </authorList>
    </citation>
    <scope>NUCLEOTIDE SEQUENCE [LARGE SCALE GENOMIC DNA]</scope>
    <source>
        <strain evidence="4">JCM 17979</strain>
    </source>
</reference>
<comment type="caution">
    <text evidence="3">The sequence shown here is derived from an EMBL/GenBank/DDBJ whole genome shotgun (WGS) entry which is preliminary data.</text>
</comment>
<gene>
    <name evidence="3" type="ORF">GCM10023200_35890</name>
</gene>
<dbReference type="SUPFAM" id="SSF51735">
    <property type="entry name" value="NAD(P)-binding Rossmann-fold domains"/>
    <property type="match status" value="1"/>
</dbReference>
<dbReference type="SUPFAM" id="SSF48179">
    <property type="entry name" value="6-phosphogluconate dehydrogenase C-terminal domain-like"/>
    <property type="match status" value="1"/>
</dbReference>
<dbReference type="Pfam" id="PF08546">
    <property type="entry name" value="ApbA_C"/>
    <property type="match status" value="1"/>
</dbReference>
<evidence type="ECO:0000259" key="1">
    <source>
        <dbReference type="Pfam" id="PF02558"/>
    </source>
</evidence>
<proteinExistence type="predicted"/>
<sequence length="343" mass="36021">MTRYVFVGAGAIGSAVGGFLADRGHDVLLVARGEHARVMAERGVTLRCPDTTLTVPVPVVTTPEHARLTGDDVLVLTTKTQQVEAAVATWADVPVHGADGRVAGRAGDLLPVLTALNGVASEEIALRYAERVFAVGVWFPTVMVEPGEVMVRTAPDRAVFHVGRYRGTPDPDGDARVLDALERDWTPAGLLVKRPEVVMAWKHRKLLTNLGNALQALLGDTAGAGDLADAAEAEARAVFAAAGVPVTPDEEAWPGWEPERVAIRPVPDEPAVMGGSSWQSLVRGTGSIETDYLNGEVALLARRAGRSAPINAGLAGLARRAARDGRAPGSTTVDELRAALLPG</sequence>
<organism evidence="3 4">
    <name type="scientific">Actinomycetospora chlora</name>
    <dbReference type="NCBI Taxonomy" id="663608"/>
    <lineage>
        <taxon>Bacteria</taxon>
        <taxon>Bacillati</taxon>
        <taxon>Actinomycetota</taxon>
        <taxon>Actinomycetes</taxon>
        <taxon>Pseudonocardiales</taxon>
        <taxon>Pseudonocardiaceae</taxon>
        <taxon>Actinomycetospora</taxon>
    </lineage>
</organism>
<evidence type="ECO:0000313" key="4">
    <source>
        <dbReference type="Proteomes" id="UP001500928"/>
    </source>
</evidence>
<evidence type="ECO:0000313" key="3">
    <source>
        <dbReference type="EMBL" id="GAA4796609.1"/>
    </source>
</evidence>
<dbReference type="RefSeq" id="WP_345417947.1">
    <property type="nucleotide sequence ID" value="NZ_BAABHO010000029.1"/>
</dbReference>
<dbReference type="Gene3D" id="3.40.50.720">
    <property type="entry name" value="NAD(P)-binding Rossmann-like Domain"/>
    <property type="match status" value="1"/>
</dbReference>
<dbReference type="Proteomes" id="UP001500928">
    <property type="component" value="Unassembled WGS sequence"/>
</dbReference>
<dbReference type="InterPro" id="IPR036291">
    <property type="entry name" value="NAD(P)-bd_dom_sf"/>
</dbReference>
<protein>
    <submittedName>
        <fullName evidence="3">2-dehydropantoate 2-reductase N-terminal domain-containing protein</fullName>
    </submittedName>
</protein>
<dbReference type="Gene3D" id="1.10.1040.10">
    <property type="entry name" value="N-(1-d-carboxylethyl)-l-norvaline Dehydrogenase, domain 2"/>
    <property type="match status" value="1"/>
</dbReference>
<keyword evidence="4" id="KW-1185">Reference proteome</keyword>
<evidence type="ECO:0000259" key="2">
    <source>
        <dbReference type="Pfam" id="PF08546"/>
    </source>
</evidence>
<feature type="domain" description="Ketopantoate reductase N-terminal" evidence="1">
    <location>
        <begin position="5"/>
        <end position="156"/>
    </location>
</feature>
<dbReference type="InterPro" id="IPR008927">
    <property type="entry name" value="6-PGluconate_DH-like_C_sf"/>
</dbReference>
<name>A0ABP9BN36_9PSEU</name>
<dbReference type="InterPro" id="IPR013752">
    <property type="entry name" value="KPA_reductase"/>
</dbReference>
<dbReference type="InterPro" id="IPR013328">
    <property type="entry name" value="6PGD_dom2"/>
</dbReference>